<evidence type="ECO:0000313" key="1">
    <source>
        <dbReference type="EMBL" id="BCF93624.1"/>
    </source>
</evidence>
<sequence>MTAAMAASGAMRAAVPAQRARTEPRLAPADAAQILLGWQRNARSALQWLHRDWLALALGIERVTRMDEALAALRERCDEACSLAVLRVLLPKPPNLDTFSIAPATRLDALPVETGLRVLRMQALLARRAEVRRLVDRTTRKRLAEWIGCPLDDLLGKAVPEAPSLTDAKREGAGTRALGSLDADALALEGLALLPVTDMHRMMLRFALPREDDAQSAVNAQPSEEECEGTFALLRERIRPLMPEAAWLSG</sequence>
<dbReference type="AlphaFoldDB" id="A0A7I8BY73"/>
<geneLocation type="plasmid" evidence="1 2">
    <name>PPGU16_p1</name>
</geneLocation>
<evidence type="ECO:0000313" key="2">
    <source>
        <dbReference type="Proteomes" id="UP000510888"/>
    </source>
</evidence>
<dbReference type="Proteomes" id="UP000510888">
    <property type="component" value="Plasmid PPGU16_p1"/>
</dbReference>
<name>A0A7I8BY73_9BURK</name>
<keyword evidence="1" id="KW-0614">Plasmid</keyword>
<organism evidence="1 2">
    <name type="scientific">Paraburkholderia largidicola</name>
    <dbReference type="NCBI Taxonomy" id="3014751"/>
    <lineage>
        <taxon>Bacteria</taxon>
        <taxon>Pseudomonadati</taxon>
        <taxon>Pseudomonadota</taxon>
        <taxon>Betaproteobacteria</taxon>
        <taxon>Burkholderiales</taxon>
        <taxon>Burkholderiaceae</taxon>
        <taxon>Paraburkholderia</taxon>
    </lineage>
</organism>
<evidence type="ECO:0008006" key="3">
    <source>
        <dbReference type="Google" id="ProtNLM"/>
    </source>
</evidence>
<reference evidence="1 2" key="1">
    <citation type="journal article" date="2020" name="Genes (Basel)">
        <title>Genomic Comparison of Insect Gut Symbionts from Divergent Burkholderia Subclades.</title>
        <authorList>
            <person name="Takeshita K."/>
            <person name="Kikuchi Y."/>
        </authorList>
    </citation>
    <scope>NUCLEOTIDE SEQUENCE [LARGE SCALE GENOMIC DNA]</scope>
    <source>
        <strain evidence="1 2">PGU16</strain>
        <plasmid evidence="1 2">PPGU16_p1</plasmid>
    </source>
</reference>
<keyword evidence="2" id="KW-1185">Reference proteome</keyword>
<protein>
    <recommendedName>
        <fullName evidence="3">Type III secretion protein</fullName>
    </recommendedName>
</protein>
<dbReference type="KEGG" id="plad:PPGU16_66910"/>
<gene>
    <name evidence="1" type="ORF">PPGU16_66910</name>
</gene>
<dbReference type="Pfam" id="PF09502">
    <property type="entry name" value="HrpB4"/>
    <property type="match status" value="1"/>
</dbReference>
<dbReference type="InterPro" id="IPR013393">
    <property type="entry name" value="T3SS_HrpB4"/>
</dbReference>
<dbReference type="EMBL" id="AP023176">
    <property type="protein sequence ID" value="BCF93624.1"/>
    <property type="molecule type" value="Genomic_DNA"/>
</dbReference>
<accession>A0A7I8BY73</accession>
<proteinExistence type="predicted"/>